<protein>
    <submittedName>
        <fullName evidence="2">Uncharacterized protein</fullName>
    </submittedName>
</protein>
<evidence type="ECO:0000313" key="2">
    <source>
        <dbReference type="EMBL" id="GLH74112.1"/>
    </source>
</evidence>
<reference evidence="2 3" key="1">
    <citation type="journal article" date="2023" name="Antonie Van Leeuwenhoek">
        <title>Mesoterricola silvestris gen. nov., sp. nov., Mesoterricola sediminis sp. nov., Geothrix oryzae sp. nov., Geothrix edaphica sp. nov., Geothrix rubra sp. nov., and Geothrix limicola sp. nov., six novel members of Acidobacteriota isolated from soils.</title>
        <authorList>
            <person name="Itoh H."/>
            <person name="Sugisawa Y."/>
            <person name="Mise K."/>
            <person name="Xu Z."/>
            <person name="Kuniyasu M."/>
            <person name="Ushijima N."/>
            <person name="Kawano K."/>
            <person name="Kobayashi E."/>
            <person name="Shiratori Y."/>
            <person name="Masuda Y."/>
            <person name="Senoo K."/>
        </authorList>
    </citation>
    <scope>NUCLEOTIDE SEQUENCE [LARGE SCALE GENOMIC DNA]</scope>
    <source>
        <strain evidence="2 3">Red804</strain>
    </source>
</reference>
<sequence>MLLPAMQAPPALSAPAPTSQEAESALLEAFDWESALPPAPTLKGTAGLRYAWLRAAATFDPARDLPVSPFATGREHQEAEALRHLLRAPKAQLHAALKALPMRTSGTALALWRWGQLQVRSGAFDPALRQVWEDRLIAAGPYLTRGYGLRHALCWALAQQDEARFSRLRAAAGPASETMIQGFQRLFGWLGNPSPTLRLWSLPGLDYQDLRLDQLGGARVWIHPADADSLPPLPAGTAWIIPSASAGLDERAASLSEPILAEGQALAGRLQSAGRTAHFAPSQAAFEQLGLLWFPILIDLDGQGNIRSIRMGDAAPPKP</sequence>
<organism evidence="2 3">
    <name type="scientific">Geothrix limicola</name>
    <dbReference type="NCBI Taxonomy" id="2927978"/>
    <lineage>
        <taxon>Bacteria</taxon>
        <taxon>Pseudomonadati</taxon>
        <taxon>Acidobacteriota</taxon>
        <taxon>Holophagae</taxon>
        <taxon>Holophagales</taxon>
        <taxon>Holophagaceae</taxon>
        <taxon>Geothrix</taxon>
    </lineage>
</organism>
<evidence type="ECO:0000256" key="1">
    <source>
        <dbReference type="SAM" id="MobiDB-lite"/>
    </source>
</evidence>
<evidence type="ECO:0000313" key="3">
    <source>
        <dbReference type="Proteomes" id="UP001165069"/>
    </source>
</evidence>
<dbReference type="Proteomes" id="UP001165069">
    <property type="component" value="Unassembled WGS sequence"/>
</dbReference>
<feature type="compositionally biased region" description="Low complexity" evidence="1">
    <location>
        <begin position="1"/>
        <end position="17"/>
    </location>
</feature>
<feature type="region of interest" description="Disordered" evidence="1">
    <location>
        <begin position="1"/>
        <end position="20"/>
    </location>
</feature>
<accession>A0ABQ5QHF1</accession>
<keyword evidence="3" id="KW-1185">Reference proteome</keyword>
<gene>
    <name evidence="2" type="ORF">GETHLI_26140</name>
</gene>
<proteinExistence type="predicted"/>
<name>A0ABQ5QHF1_9BACT</name>
<comment type="caution">
    <text evidence="2">The sequence shown here is derived from an EMBL/GenBank/DDBJ whole genome shotgun (WGS) entry which is preliminary data.</text>
</comment>
<dbReference type="EMBL" id="BSDE01000005">
    <property type="protein sequence ID" value="GLH74112.1"/>
    <property type="molecule type" value="Genomic_DNA"/>
</dbReference>
<dbReference type="RefSeq" id="WP_285576033.1">
    <property type="nucleotide sequence ID" value="NZ_BSDE01000005.1"/>
</dbReference>